<dbReference type="PROSITE" id="PS51755">
    <property type="entry name" value="OMPR_PHOB"/>
    <property type="match status" value="1"/>
</dbReference>
<reference evidence="5" key="1">
    <citation type="submission" date="2007-03" db="EMBL/GenBank/DDBJ databases">
        <title>Isolation and characterization of alkane hydroxylases from Pacific deep-sea sediment.</title>
        <authorList>
            <person name="Xu M."/>
        </authorList>
    </citation>
    <scope>NUCLEOTIDE SEQUENCE</scope>
</reference>
<dbReference type="GO" id="GO:0006355">
    <property type="term" value="P:regulation of DNA-templated transcription"/>
    <property type="evidence" value="ECO:0007669"/>
    <property type="project" value="InterPro"/>
</dbReference>
<dbReference type="SUPFAM" id="SSF46894">
    <property type="entry name" value="C-terminal effector domain of the bipartite response regulators"/>
    <property type="match status" value="1"/>
</dbReference>
<feature type="domain" description="OmpR/PhoB-type" evidence="4">
    <location>
        <begin position="9"/>
        <end position="107"/>
    </location>
</feature>
<keyword evidence="3" id="KW-0472">Membrane</keyword>
<dbReference type="GO" id="GO:0003677">
    <property type="term" value="F:DNA binding"/>
    <property type="evidence" value="ECO:0007669"/>
    <property type="project" value="UniProtKB-KW"/>
</dbReference>
<dbReference type="CDD" id="cd00383">
    <property type="entry name" value="trans_reg_C"/>
    <property type="match status" value="1"/>
</dbReference>
<feature type="region of interest" description="Disordered" evidence="2">
    <location>
        <begin position="170"/>
        <end position="191"/>
    </location>
</feature>
<protein>
    <submittedName>
        <fullName evidence="5">Transcriptional regulator</fullName>
    </submittedName>
</protein>
<gene>
    <name evidence="5" type="primary">9E7-18</name>
</gene>
<keyword evidence="3" id="KW-1133">Transmembrane helix</keyword>
<evidence type="ECO:0000256" key="1">
    <source>
        <dbReference type="ARBA" id="ARBA00023125"/>
    </source>
</evidence>
<dbReference type="EMBL" id="AM501426">
    <property type="protein sequence ID" value="CAM58095.1"/>
    <property type="molecule type" value="Genomic_DNA"/>
</dbReference>
<feature type="compositionally biased region" description="Polar residues" evidence="2">
    <location>
        <begin position="172"/>
        <end position="191"/>
    </location>
</feature>
<dbReference type="Pfam" id="PF00486">
    <property type="entry name" value="Trans_reg_C"/>
    <property type="match status" value="1"/>
</dbReference>
<evidence type="ECO:0000256" key="3">
    <source>
        <dbReference type="SAM" id="Phobius"/>
    </source>
</evidence>
<organism evidence="5">
    <name type="scientific">uncultured marine microorganism</name>
    <dbReference type="NCBI Taxonomy" id="415540"/>
    <lineage>
        <taxon>unclassified sequences</taxon>
        <taxon>environmental samples</taxon>
    </lineage>
</organism>
<keyword evidence="1" id="KW-0238">DNA-binding</keyword>
<evidence type="ECO:0000256" key="2">
    <source>
        <dbReference type="SAM" id="MobiDB-lite"/>
    </source>
</evidence>
<proteinExistence type="predicted"/>
<sequence>MPATFTDLQGGFELGPWTVIPERGLLRQGTVKEHLEPMVMDVLMVLASHQGSVVTREQLVDAVWDGRFVADEAIVAKIATLRHKLGDHAKNPTYIETVPRRGYRLMMTAVVPEAPEPEQRGSYKQLSRPVLIAGLALLAVAVYYWWPMPPKPIESVAVLQFRNLSDDKKNTHMWSQDSERNSLSSLVRSPT</sequence>
<evidence type="ECO:0000313" key="5">
    <source>
        <dbReference type="EMBL" id="CAM58095.1"/>
    </source>
</evidence>
<name>A5CFS8_9ZZZZ</name>
<accession>A5CFS8</accession>
<keyword evidence="3" id="KW-0812">Transmembrane</keyword>
<feature type="transmembrane region" description="Helical" evidence="3">
    <location>
        <begin position="129"/>
        <end position="146"/>
    </location>
</feature>
<dbReference type="GO" id="GO:0000160">
    <property type="term" value="P:phosphorelay signal transduction system"/>
    <property type="evidence" value="ECO:0007669"/>
    <property type="project" value="InterPro"/>
</dbReference>
<dbReference type="Gene3D" id="1.10.10.10">
    <property type="entry name" value="Winged helix-like DNA-binding domain superfamily/Winged helix DNA-binding domain"/>
    <property type="match status" value="1"/>
</dbReference>
<evidence type="ECO:0000259" key="4">
    <source>
        <dbReference type="PROSITE" id="PS51755"/>
    </source>
</evidence>
<dbReference type="InterPro" id="IPR001867">
    <property type="entry name" value="OmpR/PhoB-type_DNA-bd"/>
</dbReference>
<dbReference type="AlphaFoldDB" id="A5CFS8"/>
<dbReference type="InterPro" id="IPR036388">
    <property type="entry name" value="WH-like_DNA-bd_sf"/>
</dbReference>
<dbReference type="SMART" id="SM00862">
    <property type="entry name" value="Trans_reg_C"/>
    <property type="match status" value="1"/>
</dbReference>
<dbReference type="InterPro" id="IPR016032">
    <property type="entry name" value="Sig_transdc_resp-reg_C-effctor"/>
</dbReference>